<evidence type="ECO:0000313" key="2">
    <source>
        <dbReference type="Proteomes" id="UP000268014"/>
    </source>
</evidence>
<dbReference type="WBParaSite" id="HPLM_0001411001-mRNA-1">
    <property type="protein sequence ID" value="HPLM_0001411001-mRNA-1"/>
    <property type="gene ID" value="HPLM_0001411001"/>
</dbReference>
<organism evidence="3">
    <name type="scientific">Haemonchus placei</name>
    <name type="common">Barber's pole worm</name>
    <dbReference type="NCBI Taxonomy" id="6290"/>
    <lineage>
        <taxon>Eukaryota</taxon>
        <taxon>Metazoa</taxon>
        <taxon>Ecdysozoa</taxon>
        <taxon>Nematoda</taxon>
        <taxon>Chromadorea</taxon>
        <taxon>Rhabditida</taxon>
        <taxon>Rhabditina</taxon>
        <taxon>Rhabditomorpha</taxon>
        <taxon>Strongyloidea</taxon>
        <taxon>Trichostrongylidae</taxon>
        <taxon>Haemonchus</taxon>
    </lineage>
</organism>
<dbReference type="AlphaFoldDB" id="A0A0N4WRJ2"/>
<dbReference type="STRING" id="6290.A0A0N4WRJ2"/>
<dbReference type="EMBL" id="UZAF01018447">
    <property type="protein sequence ID" value="VDO51840.1"/>
    <property type="molecule type" value="Genomic_DNA"/>
</dbReference>
<gene>
    <name evidence="1" type="ORF">HPLM_LOCUS14102</name>
</gene>
<reference evidence="3" key="1">
    <citation type="submission" date="2017-02" db="UniProtKB">
        <authorList>
            <consortium name="WormBaseParasite"/>
        </authorList>
    </citation>
    <scope>IDENTIFICATION</scope>
</reference>
<dbReference type="OrthoDB" id="3180714at2759"/>
<dbReference type="Proteomes" id="UP000268014">
    <property type="component" value="Unassembled WGS sequence"/>
</dbReference>
<name>A0A0N4WRJ2_HAEPC</name>
<sequence>MYVKIHESLEINSDSAVYEMVDFIKPTGFRVVPILSDRVCGETVPLAEFYVVQFMDKQKISPFLKKVPLVCEGFDHLKRVDKMGRVLLQPVTDSLSDKHLMILQELELSESNVQVVKVPASKPFTRRQFEWAKEYWPTSFHPDQDLENLLNDNFLTSEEKISVYRWSEIASEVGCVVVQNGHELVRGSRTEQLLGHPVINIVQKLAKCPRSNDDYLATGCDVYLKNEPCAMLWSIVGHPEFSTAEIRRTEYSHQVNGSFTLNLPSIIITTALPKTVIVTSRATWGSSDGCHRRPYCPVHSAGLQVLINVRQFAR</sequence>
<keyword evidence="2" id="KW-1185">Reference proteome</keyword>
<accession>A0A0N4WRJ2</accession>
<dbReference type="Gene3D" id="3.40.140.10">
    <property type="entry name" value="Cytidine Deaminase, domain 2"/>
    <property type="match status" value="1"/>
</dbReference>
<dbReference type="GO" id="GO:0003824">
    <property type="term" value="F:catalytic activity"/>
    <property type="evidence" value="ECO:0007669"/>
    <property type="project" value="InterPro"/>
</dbReference>
<reference evidence="1 2" key="2">
    <citation type="submission" date="2018-11" db="EMBL/GenBank/DDBJ databases">
        <authorList>
            <consortium name="Pathogen Informatics"/>
        </authorList>
    </citation>
    <scope>NUCLEOTIDE SEQUENCE [LARGE SCALE GENOMIC DNA]</scope>
    <source>
        <strain evidence="1 2">MHpl1</strain>
    </source>
</reference>
<dbReference type="SUPFAM" id="SSF53927">
    <property type="entry name" value="Cytidine deaminase-like"/>
    <property type="match status" value="1"/>
</dbReference>
<evidence type="ECO:0000313" key="3">
    <source>
        <dbReference type="WBParaSite" id="HPLM_0001411001-mRNA-1"/>
    </source>
</evidence>
<dbReference type="InterPro" id="IPR016193">
    <property type="entry name" value="Cytidine_deaminase-like"/>
</dbReference>
<protein>
    <submittedName>
        <fullName evidence="3">CMP/dCMP-type deaminase domain-containing protein</fullName>
    </submittedName>
</protein>
<evidence type="ECO:0000313" key="1">
    <source>
        <dbReference type="EMBL" id="VDO51840.1"/>
    </source>
</evidence>
<proteinExistence type="predicted"/>